<keyword evidence="5" id="KW-0539">Nucleus</keyword>
<keyword evidence="2" id="KW-0479">Metal-binding</keyword>
<keyword evidence="9" id="KW-1185">Reference proteome</keyword>
<evidence type="ECO:0000256" key="6">
    <source>
        <dbReference type="PROSITE-ProRule" id="PRU00094"/>
    </source>
</evidence>
<dbReference type="STRING" id="1555241.A0A4P9X289"/>
<dbReference type="InterPro" id="IPR000679">
    <property type="entry name" value="Znf_GATA"/>
</dbReference>
<gene>
    <name evidence="8" type="ORF">CXG81DRAFT_6934</name>
</gene>
<comment type="subcellular location">
    <subcellularLocation>
        <location evidence="1">Nucleus</location>
    </subcellularLocation>
</comment>
<evidence type="ECO:0000256" key="1">
    <source>
        <dbReference type="ARBA" id="ARBA00004123"/>
    </source>
</evidence>
<reference evidence="9" key="1">
    <citation type="journal article" date="2018" name="Nat. Microbiol.">
        <title>Leveraging single-cell genomics to expand the fungal tree of life.</title>
        <authorList>
            <person name="Ahrendt S.R."/>
            <person name="Quandt C.A."/>
            <person name="Ciobanu D."/>
            <person name="Clum A."/>
            <person name="Salamov A."/>
            <person name="Andreopoulos B."/>
            <person name="Cheng J.F."/>
            <person name="Woyke T."/>
            <person name="Pelin A."/>
            <person name="Henrissat B."/>
            <person name="Reynolds N.K."/>
            <person name="Benny G.L."/>
            <person name="Smith M.E."/>
            <person name="James T.Y."/>
            <person name="Grigoriev I.V."/>
        </authorList>
    </citation>
    <scope>NUCLEOTIDE SEQUENCE [LARGE SCALE GENOMIC DNA]</scope>
    <source>
        <strain evidence="9">ATCC 52028</strain>
    </source>
</reference>
<feature type="non-terminal residue" evidence="8">
    <location>
        <position position="1"/>
    </location>
</feature>
<accession>A0A4P9X289</accession>
<proteinExistence type="predicted"/>
<dbReference type="GO" id="GO:0000978">
    <property type="term" value="F:RNA polymerase II cis-regulatory region sequence-specific DNA binding"/>
    <property type="evidence" value="ECO:0007669"/>
    <property type="project" value="TreeGrafter"/>
</dbReference>
<dbReference type="GO" id="GO:0000122">
    <property type="term" value="P:negative regulation of transcription by RNA polymerase II"/>
    <property type="evidence" value="ECO:0007669"/>
    <property type="project" value="TreeGrafter"/>
</dbReference>
<dbReference type="PANTHER" id="PTHR10071:SF281">
    <property type="entry name" value="BOX A-BINDING FACTOR-RELATED"/>
    <property type="match status" value="1"/>
</dbReference>
<dbReference type="GO" id="GO:0000981">
    <property type="term" value="F:DNA-binding transcription factor activity, RNA polymerase II-specific"/>
    <property type="evidence" value="ECO:0007669"/>
    <property type="project" value="TreeGrafter"/>
</dbReference>
<evidence type="ECO:0000313" key="9">
    <source>
        <dbReference type="Proteomes" id="UP000274922"/>
    </source>
</evidence>
<dbReference type="PANTHER" id="PTHR10071">
    <property type="entry name" value="TRANSCRIPTION FACTOR GATA FAMILY MEMBER"/>
    <property type="match status" value="1"/>
</dbReference>
<dbReference type="CDD" id="cd00202">
    <property type="entry name" value="ZnF_GATA"/>
    <property type="match status" value="2"/>
</dbReference>
<dbReference type="SUPFAM" id="SSF57716">
    <property type="entry name" value="Glucocorticoid receptor-like (DNA-binding domain)"/>
    <property type="match status" value="2"/>
</dbReference>
<dbReference type="OrthoDB" id="5597699at2759"/>
<keyword evidence="4" id="KW-0862">Zinc</keyword>
<sequence>CANCGVRATPLWRRTPSGILCNACGLYARAYGVSRPVRCMDLVCVNCQTRTTPLWRRTADGPCCNACGLYLRQRGAHRPLRLKTDAPRKRLRFERSP</sequence>
<evidence type="ECO:0000256" key="5">
    <source>
        <dbReference type="ARBA" id="ARBA00023242"/>
    </source>
</evidence>
<dbReference type="Proteomes" id="UP000274922">
    <property type="component" value="Unassembled WGS sequence"/>
</dbReference>
<dbReference type="GO" id="GO:0005634">
    <property type="term" value="C:nucleus"/>
    <property type="evidence" value="ECO:0007669"/>
    <property type="project" value="UniProtKB-SubCell"/>
</dbReference>
<dbReference type="GO" id="GO:0045944">
    <property type="term" value="P:positive regulation of transcription by RNA polymerase II"/>
    <property type="evidence" value="ECO:0007669"/>
    <property type="project" value="TreeGrafter"/>
</dbReference>
<name>A0A4P9X289_9FUNG</name>
<dbReference type="Pfam" id="PF00320">
    <property type="entry name" value="GATA"/>
    <property type="match status" value="2"/>
</dbReference>
<keyword evidence="3 6" id="KW-0863">Zinc-finger</keyword>
<dbReference type="Gene3D" id="3.30.50.10">
    <property type="entry name" value="Erythroid Transcription Factor GATA-1, subunit A"/>
    <property type="match status" value="2"/>
</dbReference>
<feature type="domain" description="GATA-type" evidence="7">
    <location>
        <begin position="1"/>
        <end position="50"/>
    </location>
</feature>
<evidence type="ECO:0000259" key="7">
    <source>
        <dbReference type="PROSITE" id="PS50114"/>
    </source>
</evidence>
<feature type="domain" description="GATA-type" evidence="7">
    <location>
        <begin position="38"/>
        <end position="90"/>
    </location>
</feature>
<dbReference type="InterPro" id="IPR013088">
    <property type="entry name" value="Znf_NHR/GATA"/>
</dbReference>
<dbReference type="PROSITE" id="PS50114">
    <property type="entry name" value="GATA_ZN_FINGER_2"/>
    <property type="match status" value="2"/>
</dbReference>
<evidence type="ECO:0000256" key="2">
    <source>
        <dbReference type="ARBA" id="ARBA00022723"/>
    </source>
</evidence>
<evidence type="ECO:0000256" key="4">
    <source>
        <dbReference type="ARBA" id="ARBA00022833"/>
    </source>
</evidence>
<evidence type="ECO:0000256" key="3">
    <source>
        <dbReference type="ARBA" id="ARBA00022771"/>
    </source>
</evidence>
<protein>
    <recommendedName>
        <fullName evidence="7">GATA-type domain-containing protein</fullName>
    </recommendedName>
</protein>
<dbReference type="SMART" id="SM00401">
    <property type="entry name" value="ZnF_GATA"/>
    <property type="match status" value="2"/>
</dbReference>
<dbReference type="InterPro" id="IPR039355">
    <property type="entry name" value="Transcription_factor_GATA"/>
</dbReference>
<evidence type="ECO:0000313" key="8">
    <source>
        <dbReference type="EMBL" id="RKO99233.1"/>
    </source>
</evidence>
<organism evidence="8 9">
    <name type="scientific">Caulochytrium protostelioides</name>
    <dbReference type="NCBI Taxonomy" id="1555241"/>
    <lineage>
        <taxon>Eukaryota</taxon>
        <taxon>Fungi</taxon>
        <taxon>Fungi incertae sedis</taxon>
        <taxon>Chytridiomycota</taxon>
        <taxon>Chytridiomycota incertae sedis</taxon>
        <taxon>Chytridiomycetes</taxon>
        <taxon>Caulochytriales</taxon>
        <taxon>Caulochytriaceae</taxon>
        <taxon>Caulochytrium</taxon>
    </lineage>
</organism>
<feature type="non-terminal residue" evidence="8">
    <location>
        <position position="97"/>
    </location>
</feature>
<dbReference type="GO" id="GO:0008270">
    <property type="term" value="F:zinc ion binding"/>
    <property type="evidence" value="ECO:0007669"/>
    <property type="project" value="UniProtKB-KW"/>
</dbReference>
<dbReference type="AlphaFoldDB" id="A0A4P9X289"/>
<dbReference type="EMBL" id="ML014306">
    <property type="protein sequence ID" value="RKO99233.1"/>
    <property type="molecule type" value="Genomic_DNA"/>
</dbReference>